<evidence type="ECO:0000313" key="2">
    <source>
        <dbReference type="Proteomes" id="UP000663828"/>
    </source>
</evidence>
<reference evidence="1" key="1">
    <citation type="submission" date="2021-02" db="EMBL/GenBank/DDBJ databases">
        <authorList>
            <person name="Nowell W R."/>
        </authorList>
    </citation>
    <scope>NUCLEOTIDE SEQUENCE</scope>
</reference>
<dbReference type="Proteomes" id="UP000663828">
    <property type="component" value="Unassembled WGS sequence"/>
</dbReference>
<name>A0A814E576_ADIRI</name>
<proteinExistence type="predicted"/>
<gene>
    <name evidence="1" type="ORF">XAT740_LOCUS11330</name>
</gene>
<organism evidence="1 2">
    <name type="scientific">Adineta ricciae</name>
    <name type="common">Rotifer</name>
    <dbReference type="NCBI Taxonomy" id="249248"/>
    <lineage>
        <taxon>Eukaryota</taxon>
        <taxon>Metazoa</taxon>
        <taxon>Spiralia</taxon>
        <taxon>Gnathifera</taxon>
        <taxon>Rotifera</taxon>
        <taxon>Eurotatoria</taxon>
        <taxon>Bdelloidea</taxon>
        <taxon>Adinetida</taxon>
        <taxon>Adinetidae</taxon>
        <taxon>Adineta</taxon>
    </lineage>
</organism>
<keyword evidence="2" id="KW-1185">Reference proteome</keyword>
<dbReference type="EMBL" id="CAJNOR010000621">
    <property type="protein sequence ID" value="CAF0964463.1"/>
    <property type="molecule type" value="Genomic_DNA"/>
</dbReference>
<protein>
    <submittedName>
        <fullName evidence="1">Uncharacterized protein</fullName>
    </submittedName>
</protein>
<dbReference type="AlphaFoldDB" id="A0A814E576"/>
<accession>A0A814E576</accession>
<evidence type="ECO:0000313" key="1">
    <source>
        <dbReference type="EMBL" id="CAF0964463.1"/>
    </source>
</evidence>
<sequence length="382" mass="44488">MTSSKTTKRICVTCQKGGDVFMCRGCQRIFCPIHVDEHREKVAKDVEKLAEEHELLQRDMNRDHEVQLLSSMIDTWEQESIEKIHRTATTARSDLQQWLERNNAEVKVPFAQITNEVRACQKSENYTEIDLKRWIQQLEEYRNKVEKAPVIDMLDEEDSMCIHLIKLRENNNDLAHNHFLNGSNLTLNQSMLSFQDTTLLVRERFDEIYGPAEIFEDGLVAAYAGAWLGYSSVCGVNNYSSGTHHIRFRILEKFYDSPFFGIVSALQTHMEHSLETVSVHGWWNFDCSIIRGEKEQRTGRDKMIRISDELTLTIDCERTQIFLKHHRSKRLLHMPVDVRSCPLPWKLLVGLYRRGDSVRIIGGTLNLTRENLSSRLSHKRKP</sequence>
<comment type="caution">
    <text evidence="1">The sequence shown here is derived from an EMBL/GenBank/DDBJ whole genome shotgun (WGS) entry which is preliminary data.</text>
</comment>